<dbReference type="GO" id="GO:0009146">
    <property type="term" value="P:purine nucleoside triphosphate catabolic process"/>
    <property type="evidence" value="ECO:0007669"/>
    <property type="project" value="UniProtKB-UniRule"/>
</dbReference>
<evidence type="ECO:0000256" key="5">
    <source>
        <dbReference type="ARBA" id="ARBA00022801"/>
    </source>
</evidence>
<dbReference type="SUPFAM" id="SSF52972">
    <property type="entry name" value="ITPase-like"/>
    <property type="match status" value="1"/>
</dbReference>
<evidence type="ECO:0000256" key="1">
    <source>
        <dbReference type="ARBA" id="ARBA00008023"/>
    </source>
</evidence>
<dbReference type="InterPro" id="IPR029001">
    <property type="entry name" value="ITPase-like_fam"/>
</dbReference>
<dbReference type="CDD" id="cd00515">
    <property type="entry name" value="HAM1"/>
    <property type="match status" value="1"/>
</dbReference>
<feature type="binding site" evidence="10">
    <location>
        <position position="186"/>
    </location>
    <ligand>
        <name>substrate</name>
    </ligand>
</feature>
<accession>L0EW51</accession>
<dbReference type="STRING" id="1215343.B488_11950"/>
<dbReference type="PANTHER" id="PTHR11067:SF9">
    <property type="entry name" value="INOSINE TRIPHOSPHATE PYROPHOSPHATASE"/>
    <property type="match status" value="1"/>
</dbReference>
<keyword evidence="5 10" id="KW-0378">Hydrolase</keyword>
<evidence type="ECO:0000256" key="8">
    <source>
        <dbReference type="ARBA" id="ARBA00051875"/>
    </source>
</evidence>
<evidence type="ECO:0000256" key="9">
    <source>
        <dbReference type="ARBA" id="ARBA00052017"/>
    </source>
</evidence>
<sequence>MRKLDGKAIIVASHNKDKINEIYNLLSPLGFLIKSSAELNLIIPEETGTTFEENSVIKALSAAKALKIPALSDDSGLVVDALDGNPGVYSARWAETLNGIRNFSMAMEKIERDLFHKGANDFYSRSAQFVSVLCIAWPDGHVEIFSGIVKGTIVWPPRGENGFGYDPIFQPKGHSRTFGEMTLEEKNAFIVGQREEPLSHRARAFKLFIENCL</sequence>
<dbReference type="HAMAP" id="MF_01405">
    <property type="entry name" value="Non_canon_purine_NTPase"/>
    <property type="match status" value="1"/>
</dbReference>
<feature type="binding site" evidence="10">
    <location>
        <position position="75"/>
    </location>
    <ligand>
        <name>substrate</name>
    </ligand>
</feature>
<comment type="cofactor">
    <cofactor evidence="10">
        <name>Mg(2+)</name>
        <dbReference type="ChEBI" id="CHEBI:18420"/>
    </cofactor>
    <text evidence="10">Binds 1 Mg(2+) ion per subunit.</text>
</comment>
<evidence type="ECO:0000256" key="11">
    <source>
        <dbReference type="RuleBase" id="RU003781"/>
    </source>
</evidence>
<evidence type="ECO:0000256" key="7">
    <source>
        <dbReference type="ARBA" id="ARBA00023080"/>
    </source>
</evidence>
<dbReference type="GO" id="GO:0046872">
    <property type="term" value="F:metal ion binding"/>
    <property type="evidence" value="ECO:0007669"/>
    <property type="project" value="UniProtKB-KW"/>
</dbReference>
<dbReference type="GO" id="GO:0005829">
    <property type="term" value="C:cytosol"/>
    <property type="evidence" value="ECO:0007669"/>
    <property type="project" value="TreeGrafter"/>
</dbReference>
<evidence type="ECO:0000256" key="10">
    <source>
        <dbReference type="HAMAP-Rule" id="MF_01405"/>
    </source>
</evidence>
<evidence type="ECO:0000313" key="13">
    <source>
        <dbReference type="Proteomes" id="UP000010799"/>
    </source>
</evidence>
<keyword evidence="4 10" id="KW-0547">Nucleotide-binding</keyword>
<keyword evidence="6 10" id="KW-0460">Magnesium</keyword>
<protein>
    <recommendedName>
        <fullName evidence="10">dITP/XTP pyrophosphatase</fullName>
        <ecNumber evidence="10">3.6.1.66</ecNumber>
    </recommendedName>
    <alternativeName>
        <fullName evidence="10">Non-canonical purine NTP pyrophosphatase</fullName>
    </alternativeName>
    <alternativeName>
        <fullName evidence="10">Non-standard purine NTP pyrophosphatase</fullName>
    </alternativeName>
    <alternativeName>
        <fullName evidence="10">Nucleoside-triphosphate diphosphatase</fullName>
    </alternativeName>
    <alternativeName>
        <fullName evidence="10">Nucleoside-triphosphate pyrophosphatase</fullName>
        <shortName evidence="10">NTPase</shortName>
    </alternativeName>
</protein>
<dbReference type="GO" id="GO:0035870">
    <property type="term" value="F:dITP diphosphatase activity"/>
    <property type="evidence" value="ECO:0007669"/>
    <property type="project" value="UniProtKB-UniRule"/>
</dbReference>
<feature type="active site" description="Proton acceptor" evidence="10">
    <location>
        <position position="74"/>
    </location>
</feature>
<comment type="catalytic activity">
    <reaction evidence="9 10">
        <text>XTP + H2O = XMP + diphosphate + H(+)</text>
        <dbReference type="Rhea" id="RHEA:28610"/>
        <dbReference type="ChEBI" id="CHEBI:15377"/>
        <dbReference type="ChEBI" id="CHEBI:15378"/>
        <dbReference type="ChEBI" id="CHEBI:33019"/>
        <dbReference type="ChEBI" id="CHEBI:57464"/>
        <dbReference type="ChEBI" id="CHEBI:61314"/>
        <dbReference type="EC" id="3.6.1.66"/>
    </reaction>
</comment>
<dbReference type="eggNOG" id="COG0127">
    <property type="taxonomic scope" value="Bacteria"/>
</dbReference>
<dbReference type="EC" id="3.6.1.66" evidence="10"/>
<comment type="function">
    <text evidence="10">Pyrophosphatase that catalyzes the hydrolysis of nucleoside triphosphates to their monophosphate derivatives, with a high preference for the non-canonical purine nucleotides XTP (xanthosine triphosphate), dITP (deoxyinosine triphosphate) and ITP. Seems to function as a house-cleaning enzyme that removes non-canonical purine nucleotides from the nucleotide pool, thus preventing their incorporation into DNA/RNA and avoiding chromosomal lesions.</text>
</comment>
<feature type="binding site" evidence="10">
    <location>
        <begin position="200"/>
        <end position="201"/>
    </location>
    <ligand>
        <name>substrate</name>
    </ligand>
</feature>
<feature type="binding site" evidence="10">
    <location>
        <begin position="163"/>
        <end position="166"/>
    </location>
    <ligand>
        <name>substrate</name>
    </ligand>
</feature>
<evidence type="ECO:0000256" key="2">
    <source>
        <dbReference type="ARBA" id="ARBA00011738"/>
    </source>
</evidence>
<dbReference type="Gene3D" id="3.90.950.10">
    <property type="match status" value="1"/>
</dbReference>
<keyword evidence="3 10" id="KW-0479">Metal-binding</keyword>
<feature type="binding site" evidence="10">
    <location>
        <position position="74"/>
    </location>
    <ligand>
        <name>Mg(2+)</name>
        <dbReference type="ChEBI" id="CHEBI:18420"/>
    </ligand>
</feature>
<keyword evidence="13" id="KW-1185">Reference proteome</keyword>
<evidence type="ECO:0000256" key="3">
    <source>
        <dbReference type="ARBA" id="ARBA00022723"/>
    </source>
</evidence>
<comment type="subunit">
    <text evidence="2 10">Homodimer.</text>
</comment>
<keyword evidence="7 10" id="KW-0546">Nucleotide metabolism</keyword>
<dbReference type="PATRIC" id="fig|1215343.11.peg.1233"/>
<dbReference type="GO" id="GO:0036222">
    <property type="term" value="F:XTP diphosphatase activity"/>
    <property type="evidence" value="ECO:0007669"/>
    <property type="project" value="UniProtKB-UniRule"/>
</dbReference>
<organism evidence="12 13">
    <name type="scientific">Liberibacter crescens (strain BT-1)</name>
    <dbReference type="NCBI Taxonomy" id="1215343"/>
    <lineage>
        <taxon>Bacteria</taxon>
        <taxon>Pseudomonadati</taxon>
        <taxon>Pseudomonadota</taxon>
        <taxon>Alphaproteobacteria</taxon>
        <taxon>Hyphomicrobiales</taxon>
        <taxon>Rhizobiaceae</taxon>
        <taxon>Liberibacter</taxon>
    </lineage>
</organism>
<dbReference type="NCBIfam" id="TIGR00042">
    <property type="entry name" value="RdgB/HAM1 family non-canonical purine NTP pyrophosphatase"/>
    <property type="match status" value="1"/>
</dbReference>
<feature type="binding site" evidence="10">
    <location>
        <begin position="13"/>
        <end position="18"/>
    </location>
    <ligand>
        <name>substrate</name>
    </ligand>
</feature>
<dbReference type="Pfam" id="PF01725">
    <property type="entry name" value="Ham1p_like"/>
    <property type="match status" value="1"/>
</dbReference>
<gene>
    <name evidence="12" type="ordered locus">B488_11950</name>
</gene>
<evidence type="ECO:0000313" key="12">
    <source>
        <dbReference type="EMBL" id="AGA65187.1"/>
    </source>
</evidence>
<dbReference type="InterPro" id="IPR002637">
    <property type="entry name" value="RdgB/HAM1"/>
</dbReference>
<dbReference type="GO" id="GO:0017111">
    <property type="term" value="F:ribonucleoside triphosphate phosphatase activity"/>
    <property type="evidence" value="ECO:0007669"/>
    <property type="project" value="InterPro"/>
</dbReference>
<proteinExistence type="inferred from homology"/>
<dbReference type="InterPro" id="IPR020922">
    <property type="entry name" value="dITP/XTP_pyrophosphatase"/>
</dbReference>
<comment type="similarity">
    <text evidence="1 10 11">Belongs to the HAM1 NTPase family.</text>
</comment>
<name>L0EW51_LIBCB</name>
<feature type="binding site" evidence="10">
    <location>
        <position position="45"/>
    </location>
    <ligand>
        <name>Mg(2+)</name>
        <dbReference type="ChEBI" id="CHEBI:18420"/>
    </ligand>
</feature>
<reference evidence="12 13" key="1">
    <citation type="journal article" date="2012" name="Stand. Genomic Sci.">
        <title>Complete genome sequence of Liberibacter crescens BT-1.</title>
        <authorList>
            <person name="Leonard M.T."/>
            <person name="Fagen J.R."/>
            <person name="Davis-Richardson A.G."/>
            <person name="Davis M.J."/>
            <person name="Triplett E.W."/>
        </authorList>
    </citation>
    <scope>NUCLEOTIDE SEQUENCE [LARGE SCALE GENOMIC DNA]</scope>
    <source>
        <strain evidence="12 13">BT-1</strain>
    </source>
</reference>
<dbReference type="Proteomes" id="UP000010799">
    <property type="component" value="Chromosome"/>
</dbReference>
<dbReference type="GO" id="GO:0036220">
    <property type="term" value="F:ITP diphosphatase activity"/>
    <property type="evidence" value="ECO:0007669"/>
    <property type="project" value="UniProtKB-UniRule"/>
</dbReference>
<dbReference type="AlphaFoldDB" id="L0EW51"/>
<comment type="catalytic activity">
    <reaction evidence="10">
        <text>ITP + H2O = IMP + diphosphate + H(+)</text>
        <dbReference type="Rhea" id="RHEA:29399"/>
        <dbReference type="ChEBI" id="CHEBI:15377"/>
        <dbReference type="ChEBI" id="CHEBI:15378"/>
        <dbReference type="ChEBI" id="CHEBI:33019"/>
        <dbReference type="ChEBI" id="CHEBI:58053"/>
        <dbReference type="ChEBI" id="CHEBI:61402"/>
        <dbReference type="EC" id="3.6.1.66"/>
    </reaction>
</comment>
<evidence type="ECO:0000256" key="4">
    <source>
        <dbReference type="ARBA" id="ARBA00022741"/>
    </source>
</evidence>
<dbReference type="GO" id="GO:0009117">
    <property type="term" value="P:nucleotide metabolic process"/>
    <property type="evidence" value="ECO:0007669"/>
    <property type="project" value="UniProtKB-KW"/>
</dbReference>
<dbReference type="KEGG" id="lcc:B488_11950"/>
<dbReference type="FunFam" id="3.90.950.10:FF:000001">
    <property type="entry name" value="dITP/XTP pyrophosphatase"/>
    <property type="match status" value="1"/>
</dbReference>
<dbReference type="EMBL" id="CP003789">
    <property type="protein sequence ID" value="AGA65187.1"/>
    <property type="molecule type" value="Genomic_DNA"/>
</dbReference>
<dbReference type="PANTHER" id="PTHR11067">
    <property type="entry name" value="INOSINE TRIPHOSPHATE PYROPHOSPHATASE/HAM1 PROTEIN"/>
    <property type="match status" value="1"/>
</dbReference>
<dbReference type="HOGENOM" id="CLU_082080_0_0_5"/>
<evidence type="ECO:0000256" key="6">
    <source>
        <dbReference type="ARBA" id="ARBA00022842"/>
    </source>
</evidence>
<dbReference type="GO" id="GO:0000166">
    <property type="term" value="F:nucleotide binding"/>
    <property type="evidence" value="ECO:0007669"/>
    <property type="project" value="UniProtKB-KW"/>
</dbReference>
<dbReference type="RefSeq" id="WP_015273612.1">
    <property type="nucleotide sequence ID" value="NC_019907.1"/>
</dbReference>
<comment type="catalytic activity">
    <reaction evidence="8 10">
        <text>dITP + H2O = dIMP + diphosphate + H(+)</text>
        <dbReference type="Rhea" id="RHEA:28342"/>
        <dbReference type="ChEBI" id="CHEBI:15377"/>
        <dbReference type="ChEBI" id="CHEBI:15378"/>
        <dbReference type="ChEBI" id="CHEBI:33019"/>
        <dbReference type="ChEBI" id="CHEBI:61194"/>
        <dbReference type="ChEBI" id="CHEBI:61382"/>
        <dbReference type="EC" id="3.6.1.66"/>
    </reaction>
</comment>